<evidence type="ECO:0000256" key="7">
    <source>
        <dbReference type="ARBA" id="ARBA00022989"/>
    </source>
</evidence>
<feature type="transmembrane region" description="Helical" evidence="11">
    <location>
        <begin position="330"/>
        <end position="351"/>
    </location>
</feature>
<accession>A0AAD2A7B5</accession>
<organism evidence="13 14">
    <name type="scientific">Fraxinus pennsylvanica</name>
    <dbReference type="NCBI Taxonomy" id="56036"/>
    <lineage>
        <taxon>Eukaryota</taxon>
        <taxon>Viridiplantae</taxon>
        <taxon>Streptophyta</taxon>
        <taxon>Embryophyta</taxon>
        <taxon>Tracheophyta</taxon>
        <taxon>Spermatophyta</taxon>
        <taxon>Magnoliopsida</taxon>
        <taxon>eudicotyledons</taxon>
        <taxon>Gunneridae</taxon>
        <taxon>Pentapetalae</taxon>
        <taxon>asterids</taxon>
        <taxon>lamiids</taxon>
        <taxon>Lamiales</taxon>
        <taxon>Oleaceae</taxon>
        <taxon>Oleeae</taxon>
        <taxon>Fraxinus</taxon>
    </lineage>
</organism>
<comment type="similarity">
    <text evidence="9">Belongs to the major facilitator superfamily. Phosphate:H(+) symporter (TC 2.A.1.9) family.</text>
</comment>
<dbReference type="InterPro" id="IPR003663">
    <property type="entry name" value="Sugar/inositol_transpt"/>
</dbReference>
<dbReference type="PANTHER" id="PTHR48020">
    <property type="entry name" value="PROTON MYO-INOSITOL COTRANSPORTER"/>
    <property type="match status" value="1"/>
</dbReference>
<feature type="transmembrane region" description="Helical" evidence="11">
    <location>
        <begin position="33"/>
        <end position="61"/>
    </location>
</feature>
<comment type="similarity">
    <text evidence="2 10">Belongs to the major facilitator superfamily. Sugar transporter (TC 2.A.1.1) family.</text>
</comment>
<feature type="transmembrane region" description="Helical" evidence="11">
    <location>
        <begin position="73"/>
        <end position="92"/>
    </location>
</feature>
<evidence type="ECO:0000313" key="13">
    <source>
        <dbReference type="EMBL" id="CAI9782791.1"/>
    </source>
</evidence>
<keyword evidence="4" id="KW-0762">Sugar transport</keyword>
<dbReference type="PROSITE" id="PS50850">
    <property type="entry name" value="MFS"/>
    <property type="match status" value="1"/>
</dbReference>
<evidence type="ECO:0000256" key="3">
    <source>
        <dbReference type="ARBA" id="ARBA00022448"/>
    </source>
</evidence>
<dbReference type="GO" id="GO:0005351">
    <property type="term" value="F:carbohydrate:proton symporter activity"/>
    <property type="evidence" value="ECO:0007669"/>
    <property type="project" value="InterPro"/>
</dbReference>
<feature type="transmembrane region" description="Helical" evidence="11">
    <location>
        <begin position="190"/>
        <end position="213"/>
    </location>
</feature>
<keyword evidence="3 10" id="KW-0813">Transport</keyword>
<dbReference type="PROSITE" id="PS00217">
    <property type="entry name" value="SUGAR_TRANSPORT_2"/>
    <property type="match status" value="1"/>
</dbReference>
<feature type="transmembrane region" description="Helical" evidence="11">
    <location>
        <begin position="128"/>
        <end position="148"/>
    </location>
</feature>
<dbReference type="Proteomes" id="UP000834106">
    <property type="component" value="Chromosome 19"/>
</dbReference>
<keyword evidence="5 11" id="KW-0812">Transmembrane</keyword>
<evidence type="ECO:0000256" key="2">
    <source>
        <dbReference type="ARBA" id="ARBA00010992"/>
    </source>
</evidence>
<feature type="transmembrane region" description="Helical" evidence="11">
    <location>
        <begin position="438"/>
        <end position="457"/>
    </location>
</feature>
<evidence type="ECO:0000256" key="4">
    <source>
        <dbReference type="ARBA" id="ARBA00022597"/>
    </source>
</evidence>
<dbReference type="InterPro" id="IPR036259">
    <property type="entry name" value="MFS_trans_sf"/>
</dbReference>
<dbReference type="NCBIfam" id="TIGR00879">
    <property type="entry name" value="SP"/>
    <property type="match status" value="1"/>
</dbReference>
<keyword evidence="14" id="KW-1185">Reference proteome</keyword>
<evidence type="ECO:0000256" key="1">
    <source>
        <dbReference type="ARBA" id="ARBA00004141"/>
    </source>
</evidence>
<dbReference type="Gene3D" id="1.20.1250.20">
    <property type="entry name" value="MFS general substrate transporter like domains"/>
    <property type="match status" value="1"/>
</dbReference>
<dbReference type="EMBL" id="OU503054">
    <property type="protein sequence ID" value="CAI9782791.1"/>
    <property type="molecule type" value="Genomic_DNA"/>
</dbReference>
<dbReference type="InterPro" id="IPR005828">
    <property type="entry name" value="MFS_sugar_transport-like"/>
</dbReference>
<dbReference type="PRINTS" id="PR00171">
    <property type="entry name" value="SUGRTRNSPORT"/>
</dbReference>
<reference evidence="13" key="1">
    <citation type="submission" date="2023-05" db="EMBL/GenBank/DDBJ databases">
        <authorList>
            <person name="Huff M."/>
        </authorList>
    </citation>
    <scope>NUCLEOTIDE SEQUENCE</scope>
</reference>
<dbReference type="CDD" id="cd17437">
    <property type="entry name" value="MFS_PLT"/>
    <property type="match status" value="1"/>
</dbReference>
<feature type="transmembrane region" description="Helical" evidence="11">
    <location>
        <begin position="463"/>
        <end position="481"/>
    </location>
</feature>
<dbReference type="InterPro" id="IPR020846">
    <property type="entry name" value="MFS_dom"/>
</dbReference>
<evidence type="ECO:0000259" key="12">
    <source>
        <dbReference type="PROSITE" id="PS50850"/>
    </source>
</evidence>
<feature type="transmembrane region" description="Helical" evidence="11">
    <location>
        <begin position="358"/>
        <end position="380"/>
    </location>
</feature>
<keyword evidence="6" id="KW-0769">Symport</keyword>
<dbReference type="AlphaFoldDB" id="A0AAD2A7B5"/>
<dbReference type="InterPro" id="IPR044776">
    <property type="entry name" value="PLT1-6"/>
</dbReference>
<dbReference type="GO" id="GO:0016020">
    <property type="term" value="C:membrane"/>
    <property type="evidence" value="ECO:0007669"/>
    <property type="project" value="UniProtKB-SubCell"/>
</dbReference>
<feature type="transmembrane region" description="Helical" evidence="11">
    <location>
        <begin position="288"/>
        <end position="310"/>
    </location>
</feature>
<keyword evidence="8 11" id="KW-0472">Membrane</keyword>
<dbReference type="PANTHER" id="PTHR48020:SF49">
    <property type="entry name" value="SUGAR TRANSPORTER"/>
    <property type="match status" value="1"/>
</dbReference>
<dbReference type="Pfam" id="PF00083">
    <property type="entry name" value="Sugar_tr"/>
    <property type="match status" value="1"/>
</dbReference>
<evidence type="ECO:0000256" key="6">
    <source>
        <dbReference type="ARBA" id="ARBA00022847"/>
    </source>
</evidence>
<keyword evidence="7 11" id="KW-1133">Transmembrane helix</keyword>
<feature type="transmembrane region" description="Helical" evidence="11">
    <location>
        <begin position="104"/>
        <end position="122"/>
    </location>
</feature>
<gene>
    <name evidence="13" type="ORF">FPE_LOCUS30221</name>
</gene>
<dbReference type="FunFam" id="1.20.1250.20:FF:000025">
    <property type="entry name" value="probable polyol transporter 4"/>
    <property type="match status" value="1"/>
</dbReference>
<evidence type="ECO:0000256" key="8">
    <source>
        <dbReference type="ARBA" id="ARBA00023136"/>
    </source>
</evidence>
<evidence type="ECO:0000256" key="10">
    <source>
        <dbReference type="RuleBase" id="RU003346"/>
    </source>
</evidence>
<comment type="subcellular location">
    <subcellularLocation>
        <location evidence="1">Membrane</location>
        <topology evidence="1">Multi-pass membrane protein</topology>
    </subcellularLocation>
</comment>
<dbReference type="InterPro" id="IPR050814">
    <property type="entry name" value="Myo-inositol_Transporter"/>
</dbReference>
<evidence type="ECO:0000256" key="5">
    <source>
        <dbReference type="ARBA" id="ARBA00022692"/>
    </source>
</evidence>
<evidence type="ECO:0000256" key="11">
    <source>
        <dbReference type="SAM" id="Phobius"/>
    </source>
</evidence>
<evidence type="ECO:0000313" key="14">
    <source>
        <dbReference type="Proteomes" id="UP000834106"/>
    </source>
</evidence>
<dbReference type="SUPFAM" id="SSF103473">
    <property type="entry name" value="MFS general substrate transporter"/>
    <property type="match status" value="1"/>
</dbReference>
<name>A0AAD2A7B5_9LAMI</name>
<sequence>MANQNPEKNGDTNQSQLPVSDLALPKKPKRSKYALACSLLASMSSILLGYDTGVMSGAIIYIKDDLKISDVEIEILVGTINVFALVGSALAGRTSDWIGRRYTIVLAGAIFFAGAFLMAFATNYAFLMFGRFVAGIGVGYALMIAPVYTAELSPASSRGFLTSFPEVFINAGVLLGYISNYVFSKLPTNLGWRLMLGVSAIPSVILGLGVLGMPESPRWLVMQGRLGDAKKVLNKTSDSLEESQMRLADIKEAAGLPENCNEDVVSVPKRSHGEDVWKEMFLHPTPRVIHIMLAGIGIHFFQQAIGIDSVVIYSPRIFEKAGLKTNTDKLLATIAVGISKTISILVSTFLLDRIGRRVLLLTSCGGVIFSLASLATGLTIIDQYPDQKLTWAVALCILMTLACVAFFSIGMGPIAWVYSSEIFPLKLRAQGCSIGVSVNRVVSGVILMTFISLYKSITIGGSFFLFAGVATVAWIFFYTLLPETRGRTLEDMEVLFGTFFRWRSTMRELEKKKTEGNSDGLHTATSNQA</sequence>
<dbReference type="InterPro" id="IPR005829">
    <property type="entry name" value="Sugar_transporter_CS"/>
</dbReference>
<feature type="transmembrane region" description="Helical" evidence="11">
    <location>
        <begin position="160"/>
        <end position="178"/>
    </location>
</feature>
<feature type="transmembrane region" description="Helical" evidence="11">
    <location>
        <begin position="392"/>
        <end position="418"/>
    </location>
</feature>
<protein>
    <recommendedName>
        <fullName evidence="12">Major facilitator superfamily (MFS) profile domain-containing protein</fullName>
    </recommendedName>
</protein>
<feature type="domain" description="Major facilitator superfamily (MFS) profile" evidence="12">
    <location>
        <begin position="37"/>
        <end position="485"/>
    </location>
</feature>
<dbReference type="PROSITE" id="PS00216">
    <property type="entry name" value="SUGAR_TRANSPORT_1"/>
    <property type="match status" value="1"/>
</dbReference>
<evidence type="ECO:0000256" key="9">
    <source>
        <dbReference type="ARBA" id="ARBA00044504"/>
    </source>
</evidence>
<proteinExistence type="inferred from homology"/>